<evidence type="ECO:0000256" key="3">
    <source>
        <dbReference type="SAM" id="SignalP"/>
    </source>
</evidence>
<feature type="domain" description="FimV N-terminal" evidence="4">
    <location>
        <begin position="23"/>
        <end position="129"/>
    </location>
</feature>
<feature type="chain" id="PRO_5011569586" evidence="3">
    <location>
        <begin position="21"/>
        <end position="956"/>
    </location>
</feature>
<dbReference type="InterPro" id="IPR020012">
    <property type="entry name" value="LysM_FimV"/>
</dbReference>
<organism evidence="5 6">
    <name type="scientific">Halomonas shengliensis</name>
    <dbReference type="NCBI Taxonomy" id="419597"/>
    <lineage>
        <taxon>Bacteria</taxon>
        <taxon>Pseudomonadati</taxon>
        <taxon>Pseudomonadota</taxon>
        <taxon>Gammaproteobacteria</taxon>
        <taxon>Oceanospirillales</taxon>
        <taxon>Halomonadaceae</taxon>
        <taxon>Halomonas</taxon>
    </lineage>
</organism>
<feature type="compositionally biased region" description="Low complexity" evidence="2">
    <location>
        <begin position="524"/>
        <end position="544"/>
    </location>
</feature>
<dbReference type="Pfam" id="PF14559">
    <property type="entry name" value="TPR_19"/>
    <property type="match status" value="1"/>
</dbReference>
<evidence type="ECO:0000256" key="2">
    <source>
        <dbReference type="SAM" id="MobiDB-lite"/>
    </source>
</evidence>
<feature type="region of interest" description="Disordered" evidence="2">
    <location>
        <begin position="513"/>
        <end position="555"/>
    </location>
</feature>
<dbReference type="Gene3D" id="1.25.40.10">
    <property type="entry name" value="Tetratricopeptide repeat domain"/>
    <property type="match status" value="1"/>
</dbReference>
<feature type="compositionally biased region" description="Low complexity" evidence="2">
    <location>
        <begin position="775"/>
        <end position="792"/>
    </location>
</feature>
<reference evidence="6" key="1">
    <citation type="submission" date="2016-10" db="EMBL/GenBank/DDBJ databases">
        <authorList>
            <person name="Varghese N."/>
            <person name="Submissions S."/>
        </authorList>
    </citation>
    <scope>NUCLEOTIDE SEQUENCE [LARGE SCALE GENOMIC DNA]</scope>
    <source>
        <strain evidence="6">CGMCC 1.6444</strain>
    </source>
</reference>
<feature type="compositionally biased region" description="Basic and acidic residues" evidence="2">
    <location>
        <begin position="700"/>
        <end position="711"/>
    </location>
</feature>
<dbReference type="EMBL" id="FNIV01000005">
    <property type="protein sequence ID" value="SDO34406.1"/>
    <property type="molecule type" value="Genomic_DNA"/>
</dbReference>
<dbReference type="NCBIfam" id="TIGR03505">
    <property type="entry name" value="FimV_core"/>
    <property type="match status" value="1"/>
</dbReference>
<accession>A0A1H0ISF8</accession>
<feature type="signal peptide" evidence="3">
    <location>
        <begin position="1"/>
        <end position="20"/>
    </location>
</feature>
<dbReference type="RefSeq" id="WP_089678662.1">
    <property type="nucleotide sequence ID" value="NZ_FNIV01000005.1"/>
</dbReference>
<dbReference type="InterPro" id="IPR057840">
    <property type="entry name" value="FimV_N"/>
</dbReference>
<feature type="compositionally biased region" description="Acidic residues" evidence="2">
    <location>
        <begin position="740"/>
        <end position="752"/>
    </location>
</feature>
<keyword evidence="3" id="KW-0732">Signal</keyword>
<protein>
    <submittedName>
        <fullName evidence="5">FimV N-terminal domain-containing protein</fullName>
    </submittedName>
</protein>
<sequence length="956" mass="99501">MKRKLTLAMLLSLSAASPVALGLGLGETDVRSTLNAPLRATIPLTDAGGIQPGLLNVTVADERAYAAAGLARTPLAASVRAEVARRQGDLVVDLTTERPVREPWLDLLLRFDWPTGQQVREVTLLLDPPNYDEMPALVAPSRQVAAPAPTPSREARRAAATRAPAPGGGSPAGDPAWVRSGDTLWAVAGRLRPDSGISMNQMMVALVAANPEVFPSGNINAMRAGFTLAVPDRERIAARSQAEADRIVTAMNQAWANRGGGAPARVPLGGDEAAATAVASAQQASTDTSVAQAAAPDAEPPSATDAEPATASEPGEAGTDAEGPEPRLTLLTDAELAAEQTRASAEAGESGTGAGDAETAAESEATETLAAEGDAGEARVEVDPELLAALFGDGELTEDQRLLRLESRWQQSQAELEAVQAERDELRDELGDMRQELDALRDQLARLGAGAGGAEGAGAGGLAAPAEEGQEAAWWGAFFPGQVDRNLMLGGAGLAALLALWLAVRRRRGREEREEASAGQVRVATPGASAPGAAAATPGEPAAADEQAPVERSVRASLPQAEAINEADIFIAYGRYDQARELLEASLAREPERDDLRLKLLGVHLEQGSREAAERELARLHEGGNPAVIEEAEGLMARHGLSVAASGQAAAEPRGDRAHFVEAAALPPRRFDEAGEEHAQQGAEVDPEDPSAQGANARGAEPRDDTPDGEPRASAAEDPMGVAPPVTPADPSAYRRPEPEVADETASDDAAPDDVVYTRRADEATTADGDPGVTPPAGQGEAAAAEAPAAGQEQEEALPEVPTRQGDDGREVIDYRPPSLDTSVAPREETPMQPSVDFAPQGLGLAEKGAGFDTGESLPRPDAEPDGDDQGGDQGASAPDRPLPEAWEVEEVSFPPLEPDNGGFSAATPSDRLAEAHRLVEAGEAGHARELLDELSRSDDPAIRDEALALRRRLEP</sequence>
<evidence type="ECO:0000313" key="6">
    <source>
        <dbReference type="Proteomes" id="UP000199075"/>
    </source>
</evidence>
<dbReference type="STRING" id="419597.SAMN04487957_105244"/>
<proteinExistence type="predicted"/>
<evidence type="ECO:0000256" key="1">
    <source>
        <dbReference type="SAM" id="Coils"/>
    </source>
</evidence>
<feature type="region of interest" description="Disordered" evidence="2">
    <location>
        <begin position="277"/>
        <end position="325"/>
    </location>
</feature>
<dbReference type="OrthoDB" id="5298707at2"/>
<feature type="region of interest" description="Disordered" evidence="2">
    <location>
        <begin position="338"/>
        <end position="379"/>
    </location>
</feature>
<name>A0A1H0ISF8_9GAMM</name>
<dbReference type="InterPro" id="IPR011990">
    <property type="entry name" value="TPR-like_helical_dom_sf"/>
</dbReference>
<evidence type="ECO:0000259" key="4">
    <source>
        <dbReference type="Pfam" id="PF25800"/>
    </source>
</evidence>
<feature type="compositionally biased region" description="Basic and acidic residues" evidence="2">
    <location>
        <begin position="805"/>
        <end position="814"/>
    </location>
</feature>
<keyword evidence="1" id="KW-0175">Coiled coil</keyword>
<feature type="compositionally biased region" description="Low complexity" evidence="2">
    <location>
        <begin position="338"/>
        <end position="358"/>
    </location>
</feature>
<evidence type="ECO:0000313" key="5">
    <source>
        <dbReference type="EMBL" id="SDO34406.1"/>
    </source>
</evidence>
<feature type="region of interest" description="Disordered" evidence="2">
    <location>
        <begin position="673"/>
        <end position="910"/>
    </location>
</feature>
<feature type="compositionally biased region" description="Low complexity" evidence="2">
    <location>
        <begin position="277"/>
        <end position="295"/>
    </location>
</feature>
<keyword evidence="6" id="KW-1185">Reference proteome</keyword>
<dbReference type="AlphaFoldDB" id="A0A1H0ISF8"/>
<feature type="coiled-coil region" evidence="1">
    <location>
        <begin position="402"/>
        <end position="443"/>
    </location>
</feature>
<dbReference type="Pfam" id="PF25800">
    <property type="entry name" value="FimV_N"/>
    <property type="match status" value="1"/>
</dbReference>
<feature type="region of interest" description="Disordered" evidence="2">
    <location>
        <begin position="142"/>
        <end position="176"/>
    </location>
</feature>
<gene>
    <name evidence="5" type="ORF">SAMN04487957_105244</name>
</gene>
<dbReference type="Proteomes" id="UP000199075">
    <property type="component" value="Unassembled WGS sequence"/>
</dbReference>